<evidence type="ECO:0000313" key="1">
    <source>
        <dbReference type="EMBL" id="RWZ50950.1"/>
    </source>
</evidence>
<accession>A0A3S4DG21</accession>
<dbReference type="EMBL" id="RZNB01000003">
    <property type="protein sequence ID" value="RWZ50950.1"/>
    <property type="molecule type" value="Genomic_DNA"/>
</dbReference>
<dbReference type="RefSeq" id="WP_128494944.1">
    <property type="nucleotide sequence ID" value="NZ_RZNB01000003.1"/>
</dbReference>
<keyword evidence="2" id="KW-1185">Reference proteome</keyword>
<gene>
    <name evidence="1" type="ORF">ELQ90_09000</name>
</gene>
<reference evidence="1 2" key="1">
    <citation type="submission" date="2018-12" db="EMBL/GenBank/DDBJ databases">
        <authorList>
            <person name="Li F."/>
        </authorList>
    </citation>
    <scope>NUCLEOTIDE SEQUENCE [LARGE SCALE GENOMIC DNA]</scope>
    <source>
        <strain evidence="1 2">11W25H-1</strain>
    </source>
</reference>
<dbReference type="Proteomes" id="UP000288547">
    <property type="component" value="Unassembled WGS sequence"/>
</dbReference>
<name>A0A3S4DG21_9MICO</name>
<evidence type="ECO:0000313" key="2">
    <source>
        <dbReference type="Proteomes" id="UP000288547"/>
    </source>
</evidence>
<dbReference type="OrthoDB" id="5125396at2"/>
<proteinExistence type="predicted"/>
<sequence>MHSRTHRLARGTAAAAIATLVAALSHTAGGGAFPSAPLLALAFVVSVGWCTAVVGRRFSWTRVSAAVVASQALFHGTFALVGAGGARVVAETAGHSAHAGSTTLTVLANGSGHAHDGVGMLAAHGVAAAVTIVALRIADRSSLATAALSHVVRSLFPALTAVPVAIGSHLARVRPNGTGFRPSPIAVILTGLRRRGPPVLITAA</sequence>
<organism evidence="1 2">
    <name type="scientific">Labedella phragmitis</name>
    <dbReference type="NCBI Taxonomy" id="2498849"/>
    <lineage>
        <taxon>Bacteria</taxon>
        <taxon>Bacillati</taxon>
        <taxon>Actinomycetota</taxon>
        <taxon>Actinomycetes</taxon>
        <taxon>Micrococcales</taxon>
        <taxon>Microbacteriaceae</taxon>
        <taxon>Labedella</taxon>
    </lineage>
</organism>
<protein>
    <submittedName>
        <fullName evidence="1">Uncharacterized protein</fullName>
    </submittedName>
</protein>
<comment type="caution">
    <text evidence="1">The sequence shown here is derived from an EMBL/GenBank/DDBJ whole genome shotgun (WGS) entry which is preliminary data.</text>
</comment>
<dbReference type="AlphaFoldDB" id="A0A3S4DG21"/>